<sequence>MSETLQTEHTAARFLPQQQPAPPTPSKSIQRSKTVRNLGSAGNKVRGLFKKQKDALPSTDDSPPSNARPTMTTSVSYSSPLATPQDRPLDRPISYYDTAATQKMEKSFSSSGDDQVDQLQRQLEQLNQTIAKARQEVNVESERKQQLQRDLEEARRVYRDRENDYSSIEHNFFQLTRAVRATDDDLSTIRDSLKLLKYNVSRVVMSLSKKADKTAAKTKFVSLWPHLTLVDAHTGDWIEPGHMNFLAEKLIHHHLVRSVFECPVYPGLAINDAYASVHQWFAHHDAAAFSIRLRQQLALILVNNNNNDTSDLYKAVQLEKKRIADVIYNDLADIYSPFIRDNDAQVADDKTYYAKVMDILDKAFKLTVAIRGQEVAITTLDVDEGKQALDDETMVEVRGKTSGVIRFCICPAFVGGDGEHGFLEKAPHRQPSALSTTSTYHTARSNGAVHPLASTSSQLRRQESKHQVDGPDAIPTSFDQLIPLSGSKTTTATTTSNRRLSTKQTKSNHYLCTGVPNEEPLPHYVLIPIGKTGDGKSSLLNALFGYQEFKAAAAAKSVTDTVVERTGVWTVDKTNHVVTVADTPGVMSILKAFAELMKEMEPATWWDHVILVFTRVDYTAEPQNMIQTKRYITQNLREEIKTTFGLEAAPPAVFVSSKVHQCPLLFGKECDCVEVKFYQNERMRILKETIAKCGERGRWRGTKRQPEEQHLEDSSHSIPQVPPHSYNPPPPPAHHTPPAYHTRY</sequence>
<proteinExistence type="predicted"/>
<feature type="region of interest" description="Disordered" evidence="4">
    <location>
        <begin position="698"/>
        <end position="744"/>
    </location>
</feature>
<evidence type="ECO:0000313" key="7">
    <source>
        <dbReference type="Proteomes" id="UP000078561"/>
    </source>
</evidence>
<evidence type="ECO:0000256" key="2">
    <source>
        <dbReference type="ARBA" id="ARBA00023134"/>
    </source>
</evidence>
<feature type="compositionally biased region" description="Polar residues" evidence="4">
    <location>
        <begin position="59"/>
        <end position="82"/>
    </location>
</feature>
<evidence type="ECO:0000256" key="4">
    <source>
        <dbReference type="SAM" id="MobiDB-lite"/>
    </source>
</evidence>
<organism evidence="6">
    <name type="scientific">Absidia glauca</name>
    <name type="common">Pin mould</name>
    <dbReference type="NCBI Taxonomy" id="4829"/>
    <lineage>
        <taxon>Eukaryota</taxon>
        <taxon>Fungi</taxon>
        <taxon>Fungi incertae sedis</taxon>
        <taxon>Mucoromycota</taxon>
        <taxon>Mucoromycotina</taxon>
        <taxon>Mucoromycetes</taxon>
        <taxon>Mucorales</taxon>
        <taxon>Cunninghamellaceae</taxon>
        <taxon>Absidia</taxon>
    </lineage>
</organism>
<evidence type="ECO:0000256" key="3">
    <source>
        <dbReference type="SAM" id="Coils"/>
    </source>
</evidence>
<dbReference type="GO" id="GO:0005525">
    <property type="term" value="F:GTP binding"/>
    <property type="evidence" value="ECO:0007669"/>
    <property type="project" value="UniProtKB-KW"/>
</dbReference>
<name>A0A168RAF2_ABSGL</name>
<dbReference type="AlphaFoldDB" id="A0A168RAF2"/>
<dbReference type="PANTHER" id="PTHR10903:SF184">
    <property type="entry name" value="GTP-BINDING PROTEIN A"/>
    <property type="match status" value="1"/>
</dbReference>
<keyword evidence="2" id="KW-0342">GTP-binding</keyword>
<evidence type="ECO:0000259" key="5">
    <source>
        <dbReference type="Pfam" id="PF04548"/>
    </source>
</evidence>
<dbReference type="Pfam" id="PF04548">
    <property type="entry name" value="AIG1"/>
    <property type="match status" value="1"/>
</dbReference>
<dbReference type="Gene3D" id="3.40.50.300">
    <property type="entry name" value="P-loop containing nucleotide triphosphate hydrolases"/>
    <property type="match status" value="1"/>
</dbReference>
<feature type="region of interest" description="Disordered" evidence="4">
    <location>
        <begin position="1"/>
        <end position="92"/>
    </location>
</feature>
<dbReference type="PANTHER" id="PTHR10903">
    <property type="entry name" value="GTPASE, IMAP FAMILY MEMBER-RELATED"/>
    <property type="match status" value="1"/>
</dbReference>
<dbReference type="InterPro" id="IPR027417">
    <property type="entry name" value="P-loop_NTPase"/>
</dbReference>
<feature type="region of interest" description="Disordered" evidence="4">
    <location>
        <begin position="428"/>
        <end position="477"/>
    </location>
</feature>
<keyword evidence="3" id="KW-0175">Coiled coil</keyword>
<accession>A0A168RAF2</accession>
<dbReference type="InterPro" id="IPR045058">
    <property type="entry name" value="GIMA/IAN/Toc"/>
</dbReference>
<dbReference type="OMA" id="EMEPATW"/>
<reference evidence="6" key="1">
    <citation type="submission" date="2016-04" db="EMBL/GenBank/DDBJ databases">
        <authorList>
            <person name="Evans L.H."/>
            <person name="Alamgir A."/>
            <person name="Owens N."/>
            <person name="Weber N.D."/>
            <person name="Virtaneva K."/>
            <person name="Barbian K."/>
            <person name="Babar A."/>
            <person name="Rosenke K."/>
        </authorList>
    </citation>
    <scope>NUCLEOTIDE SEQUENCE [LARGE SCALE GENOMIC DNA]</scope>
    <source>
        <strain evidence="6">CBS 101.48</strain>
    </source>
</reference>
<dbReference type="InterPro" id="IPR006703">
    <property type="entry name" value="G_AIG1"/>
</dbReference>
<feature type="compositionally biased region" description="Basic and acidic residues" evidence="4">
    <location>
        <begin position="698"/>
        <end position="715"/>
    </location>
</feature>
<keyword evidence="7" id="KW-1185">Reference proteome</keyword>
<feature type="compositionally biased region" description="Polar residues" evidence="4">
    <location>
        <begin position="26"/>
        <end position="37"/>
    </location>
</feature>
<feature type="compositionally biased region" description="Basic and acidic residues" evidence="4">
    <location>
        <begin position="460"/>
        <end position="469"/>
    </location>
</feature>
<dbReference type="STRING" id="4829.A0A168RAF2"/>
<dbReference type="EMBL" id="LT554591">
    <property type="protein sequence ID" value="SAM06388.1"/>
    <property type="molecule type" value="Genomic_DNA"/>
</dbReference>
<gene>
    <name evidence="6" type="primary">ABSGL_12277.1 scaffold 12745</name>
</gene>
<protein>
    <recommendedName>
        <fullName evidence="5">AIG1-type G domain-containing protein</fullName>
    </recommendedName>
</protein>
<feature type="compositionally biased region" description="Polar residues" evidence="4">
    <location>
        <begin position="432"/>
        <end position="445"/>
    </location>
</feature>
<evidence type="ECO:0000313" key="6">
    <source>
        <dbReference type="EMBL" id="SAM06388.1"/>
    </source>
</evidence>
<feature type="domain" description="AIG1-type G" evidence="5">
    <location>
        <begin position="527"/>
        <end position="628"/>
    </location>
</feature>
<dbReference type="OrthoDB" id="2439595at2759"/>
<feature type="compositionally biased region" description="Pro residues" evidence="4">
    <location>
        <begin position="720"/>
        <end position="735"/>
    </location>
</feature>
<feature type="coiled-coil region" evidence="3">
    <location>
        <begin position="109"/>
        <end position="164"/>
    </location>
</feature>
<evidence type="ECO:0000256" key="1">
    <source>
        <dbReference type="ARBA" id="ARBA00022741"/>
    </source>
</evidence>
<dbReference type="SUPFAM" id="SSF52540">
    <property type="entry name" value="P-loop containing nucleoside triphosphate hydrolases"/>
    <property type="match status" value="1"/>
</dbReference>
<keyword evidence="1" id="KW-0547">Nucleotide-binding</keyword>
<dbReference type="InParanoid" id="A0A168RAF2"/>
<dbReference type="Proteomes" id="UP000078561">
    <property type="component" value="Unassembled WGS sequence"/>
</dbReference>